<feature type="region of interest" description="Disordered" evidence="1">
    <location>
        <begin position="1"/>
        <end position="46"/>
    </location>
</feature>
<dbReference type="Proteomes" id="UP001458880">
    <property type="component" value="Unassembled WGS sequence"/>
</dbReference>
<comment type="caution">
    <text evidence="2">The sequence shown here is derived from an EMBL/GenBank/DDBJ whole genome shotgun (WGS) entry which is preliminary data.</text>
</comment>
<reference evidence="2 3" key="1">
    <citation type="journal article" date="2024" name="BMC Genomics">
        <title>De novo assembly and annotation of Popillia japonica's genome with initial clues to its potential as an invasive pest.</title>
        <authorList>
            <person name="Cucini C."/>
            <person name="Boschi S."/>
            <person name="Funari R."/>
            <person name="Cardaioli E."/>
            <person name="Iannotti N."/>
            <person name="Marturano G."/>
            <person name="Paoli F."/>
            <person name="Bruttini M."/>
            <person name="Carapelli A."/>
            <person name="Frati F."/>
            <person name="Nardi F."/>
        </authorList>
    </citation>
    <scope>NUCLEOTIDE SEQUENCE [LARGE SCALE GENOMIC DNA]</scope>
    <source>
        <strain evidence="2">DMR45628</strain>
    </source>
</reference>
<protein>
    <submittedName>
        <fullName evidence="2">Uncharacterized protein</fullName>
    </submittedName>
</protein>
<feature type="compositionally biased region" description="Low complexity" evidence="1">
    <location>
        <begin position="7"/>
        <end position="26"/>
    </location>
</feature>
<gene>
    <name evidence="2" type="ORF">QE152_g16990</name>
</gene>
<dbReference type="EMBL" id="JASPKY010000166">
    <property type="protein sequence ID" value="KAK9728856.1"/>
    <property type="molecule type" value="Genomic_DNA"/>
</dbReference>
<feature type="compositionally biased region" description="Basic residues" evidence="1">
    <location>
        <begin position="33"/>
        <end position="42"/>
    </location>
</feature>
<organism evidence="2 3">
    <name type="scientific">Popillia japonica</name>
    <name type="common">Japanese beetle</name>
    <dbReference type="NCBI Taxonomy" id="7064"/>
    <lineage>
        <taxon>Eukaryota</taxon>
        <taxon>Metazoa</taxon>
        <taxon>Ecdysozoa</taxon>
        <taxon>Arthropoda</taxon>
        <taxon>Hexapoda</taxon>
        <taxon>Insecta</taxon>
        <taxon>Pterygota</taxon>
        <taxon>Neoptera</taxon>
        <taxon>Endopterygota</taxon>
        <taxon>Coleoptera</taxon>
        <taxon>Polyphaga</taxon>
        <taxon>Scarabaeiformia</taxon>
        <taxon>Scarabaeidae</taxon>
        <taxon>Rutelinae</taxon>
        <taxon>Popillia</taxon>
    </lineage>
</organism>
<evidence type="ECO:0000313" key="3">
    <source>
        <dbReference type="Proteomes" id="UP001458880"/>
    </source>
</evidence>
<name>A0AAW1L393_POPJA</name>
<evidence type="ECO:0000313" key="2">
    <source>
        <dbReference type="EMBL" id="KAK9728856.1"/>
    </source>
</evidence>
<evidence type="ECO:0000256" key="1">
    <source>
        <dbReference type="SAM" id="MobiDB-lite"/>
    </source>
</evidence>
<sequence>MDILDNEASTSSMPNESSEESNSTEHVTSKGNRFNKVKKSTRPPKSDVVTVLKEFHETNVNMQKEQFAMVNNLLKEQNSLLEIQNQQRNQLIEIFQNIMKPPTKKRRTSSSDED</sequence>
<accession>A0AAW1L393</accession>
<proteinExistence type="predicted"/>
<keyword evidence="3" id="KW-1185">Reference proteome</keyword>
<dbReference type="AlphaFoldDB" id="A0AAW1L393"/>